<dbReference type="InterPro" id="IPR000182">
    <property type="entry name" value="GNAT_dom"/>
</dbReference>
<name>A0A9C7GAS9_9BACI</name>
<dbReference type="SUPFAM" id="SSF55729">
    <property type="entry name" value="Acyl-CoA N-acyltransferases (Nat)"/>
    <property type="match status" value="1"/>
</dbReference>
<dbReference type="RefSeq" id="WP_230497025.1">
    <property type="nucleotide sequence ID" value="NZ_CAKJTG010000012.1"/>
</dbReference>
<dbReference type="PROSITE" id="PS51186">
    <property type="entry name" value="GNAT"/>
    <property type="match status" value="1"/>
</dbReference>
<dbReference type="Proteomes" id="UP000789845">
    <property type="component" value="Unassembled WGS sequence"/>
</dbReference>
<dbReference type="GO" id="GO:0016747">
    <property type="term" value="F:acyltransferase activity, transferring groups other than amino-acyl groups"/>
    <property type="evidence" value="ECO:0007669"/>
    <property type="project" value="InterPro"/>
</dbReference>
<gene>
    <name evidence="2" type="ORF">NEOCIP111885_02502</name>
</gene>
<reference evidence="2" key="1">
    <citation type="submission" date="2021-10" db="EMBL/GenBank/DDBJ databases">
        <authorList>
            <person name="Criscuolo A."/>
        </authorList>
    </citation>
    <scope>NUCLEOTIDE SEQUENCE</scope>
    <source>
        <strain evidence="2">CIP111885</strain>
    </source>
</reference>
<dbReference type="AlphaFoldDB" id="A0A9C7GAS9"/>
<dbReference type="EMBL" id="CAKJTG010000012">
    <property type="protein sequence ID" value="CAG9608785.1"/>
    <property type="molecule type" value="Genomic_DNA"/>
</dbReference>
<evidence type="ECO:0000259" key="1">
    <source>
        <dbReference type="PROSITE" id="PS51186"/>
    </source>
</evidence>
<evidence type="ECO:0000313" key="3">
    <source>
        <dbReference type="Proteomes" id="UP000789845"/>
    </source>
</evidence>
<dbReference type="InterPro" id="IPR016181">
    <property type="entry name" value="Acyl_CoA_acyltransferase"/>
</dbReference>
<sequence length="278" mass="31616">MLKLNSFNDIQTYKNEVIPFLEQDEIINNLALGLLLGVKNEQPMVMATVTKENKMVMALFQTHPKQIILSKAVEFTVDEIQQLAVLLDENLADIPGFIGEKDLTNQLAKAITNLRKRVPHIQMNQRLYSLNEIEKKPAENGKLKRMGFVNLPLVKEWVYQFCIDINEPMSREDAEAKAKDLIERGRVYGWEIDGEIVSMANASRPTKSNITVNFVFTPLSERKKGYASSCVSALTHLMLNSGYKTTSLYTDLDNPTSNKIYMEIGYKPLIDSIVIHFK</sequence>
<dbReference type="Gene3D" id="3.40.630.30">
    <property type="match status" value="1"/>
</dbReference>
<accession>A0A9C7GAS9</accession>
<comment type="caution">
    <text evidence="2">The sequence shown here is derived from an EMBL/GenBank/DDBJ whole genome shotgun (WGS) entry which is preliminary data.</text>
</comment>
<evidence type="ECO:0000313" key="2">
    <source>
        <dbReference type="EMBL" id="CAG9608785.1"/>
    </source>
</evidence>
<protein>
    <recommendedName>
        <fullName evidence="1">N-acetyltransferase domain-containing protein</fullName>
    </recommendedName>
</protein>
<dbReference type="Pfam" id="PF00583">
    <property type="entry name" value="Acetyltransf_1"/>
    <property type="match status" value="1"/>
</dbReference>
<organism evidence="2 3">
    <name type="scientific">Pseudoneobacillus rhizosphaerae</name>
    <dbReference type="NCBI Taxonomy" id="2880968"/>
    <lineage>
        <taxon>Bacteria</taxon>
        <taxon>Bacillati</taxon>
        <taxon>Bacillota</taxon>
        <taxon>Bacilli</taxon>
        <taxon>Bacillales</taxon>
        <taxon>Bacillaceae</taxon>
        <taxon>Pseudoneobacillus</taxon>
    </lineage>
</organism>
<feature type="domain" description="N-acetyltransferase" evidence="1">
    <location>
        <begin position="149"/>
        <end position="278"/>
    </location>
</feature>
<proteinExistence type="predicted"/>
<keyword evidence="3" id="KW-1185">Reference proteome</keyword>